<dbReference type="InterPro" id="IPR029061">
    <property type="entry name" value="THDP-binding"/>
</dbReference>
<gene>
    <name evidence="4" type="primary">tktA</name>
    <name evidence="4" type="ORF">MCAN360_0430</name>
</gene>
<feature type="domain" description="Transketolase-like pyrimidine-binding" evidence="3">
    <location>
        <begin position="378"/>
        <end position="500"/>
    </location>
</feature>
<evidence type="ECO:0000313" key="4">
    <source>
        <dbReference type="EMBL" id="BAP39577.1"/>
    </source>
</evidence>
<accession>A0A077L6I0</accession>
<dbReference type="Pfam" id="PF02779">
    <property type="entry name" value="Transket_pyr"/>
    <property type="match status" value="1"/>
</dbReference>
<comment type="catalytic activity">
    <reaction evidence="1">
        <text>D-sedoheptulose 7-phosphate + D-glyceraldehyde 3-phosphate = aldehydo-D-ribose 5-phosphate + D-xylulose 5-phosphate</text>
        <dbReference type="Rhea" id="RHEA:10508"/>
        <dbReference type="ChEBI" id="CHEBI:57483"/>
        <dbReference type="ChEBI" id="CHEBI:57737"/>
        <dbReference type="ChEBI" id="CHEBI:58273"/>
        <dbReference type="ChEBI" id="CHEBI:59776"/>
        <dbReference type="EC" id="2.2.1.1"/>
    </reaction>
</comment>
<dbReference type="HOGENOM" id="CLU_009227_0_0_14"/>
<dbReference type="Proteomes" id="UP000031641">
    <property type="component" value="Chromosome"/>
</dbReference>
<dbReference type="PANTHER" id="PTHR43522">
    <property type="entry name" value="TRANSKETOLASE"/>
    <property type="match status" value="1"/>
</dbReference>
<dbReference type="KEGG" id="mcan:MCAN360_0430"/>
<dbReference type="GO" id="GO:0005829">
    <property type="term" value="C:cytosol"/>
    <property type="evidence" value="ECO:0007669"/>
    <property type="project" value="TreeGrafter"/>
</dbReference>
<name>A0A077L6I0_9BACT</name>
<dbReference type="GO" id="GO:0004802">
    <property type="term" value="F:transketolase activity"/>
    <property type="evidence" value="ECO:0007669"/>
    <property type="project" value="UniProtKB-EC"/>
</dbReference>
<sequence length="620" mass="70886">MKVFMTFKNKRINNLVIDNIKVNSLAQIANSKTTNIAINISAAKIFHALFGFHYKFDLKNPHWVSRDRFILSTSEANPTYYSMLYLLGLIDKSQIKNINKPISEYNNFLKRNNKLGIEISSSKPGYGVAEAVGIAIAESYLSNNFKEISHYTYLFVSTKDLESGIANEALQYAGSINLNKLIILFDSNSLLSSFKNQKNNLNIQKTYESFGFKYIKINNANYKNIVKAISKAKKSNKPTFIEIKTSLGELSLNNIKNYYTETSNLTFEQIDEFKEKSNFKKSDSFDLYPEVFEEYKKVFYKNNNLYKKWTASDQLINFLNEELKENVNDNFLSNNNNIDSNLFTIINNIFDKYKNTFALSSFLLTLTKIKNANGVYAPNHLDGRNLLLGMKKNAMGLIANGLYIHSNIKPFVFNTLSNAETLIPSLRDAVFNNLKILFILKNDLNTIENSNISYQEEEQISMLSQIEGLKILYPADLKELTGSIEYYLNKAKTPVVIITNFSSNWSCENTSKYNFISGSYFVLKNNSEFSLLAKGSDLPTAYKIASKHNLNLISISNDENLNKLDYNKKLAITFTKDIADGWMRYAKYNLNINNSNNKLKSDFNNVEKSIKTILNKKNNS</sequence>
<organism evidence="4 5">
    <name type="scientific">Metamycoplasma canadense</name>
    <dbReference type="NCBI Taxonomy" id="29554"/>
    <lineage>
        <taxon>Bacteria</taxon>
        <taxon>Bacillati</taxon>
        <taxon>Mycoplasmatota</taxon>
        <taxon>Mycoplasmoidales</taxon>
        <taxon>Metamycoplasmataceae</taxon>
        <taxon>Metamycoplasma</taxon>
    </lineage>
</organism>
<feature type="domain" description="Transketolase N-terminal" evidence="2">
    <location>
        <begin position="13"/>
        <end position="312"/>
    </location>
</feature>
<dbReference type="PANTHER" id="PTHR43522:SF2">
    <property type="entry name" value="TRANSKETOLASE 1-RELATED"/>
    <property type="match status" value="1"/>
</dbReference>
<dbReference type="AlphaFoldDB" id="A0A077L6I0"/>
<evidence type="ECO:0000259" key="3">
    <source>
        <dbReference type="Pfam" id="PF02779"/>
    </source>
</evidence>
<dbReference type="Pfam" id="PF00456">
    <property type="entry name" value="Transketolase_N"/>
    <property type="match status" value="1"/>
</dbReference>
<dbReference type="InterPro" id="IPR005475">
    <property type="entry name" value="Transketolase-like_Pyr-bd"/>
</dbReference>
<keyword evidence="5" id="KW-1185">Reference proteome</keyword>
<evidence type="ECO:0000313" key="5">
    <source>
        <dbReference type="Proteomes" id="UP000031641"/>
    </source>
</evidence>
<dbReference type="GO" id="GO:0006098">
    <property type="term" value="P:pentose-phosphate shunt"/>
    <property type="evidence" value="ECO:0007669"/>
    <property type="project" value="TreeGrafter"/>
</dbReference>
<protein>
    <submittedName>
        <fullName evidence="4">Transketolase</fullName>
    </submittedName>
</protein>
<dbReference type="InterPro" id="IPR005474">
    <property type="entry name" value="Transketolase_N"/>
</dbReference>
<dbReference type="STRING" id="29554.MCAN360_0430"/>
<dbReference type="EMBL" id="AP014631">
    <property type="protein sequence ID" value="BAP39577.1"/>
    <property type="molecule type" value="Genomic_DNA"/>
</dbReference>
<reference evidence="5" key="1">
    <citation type="journal article" date="2014" name="Genome Announc.">
        <title>Complete Genome Sequence of Mycoplasma canadense Strain HAZ 360_1 from Bovine Mastitic Milk in Japan.</title>
        <authorList>
            <person name="Hata E."/>
        </authorList>
    </citation>
    <scope>NUCLEOTIDE SEQUENCE [LARGE SCALE GENOMIC DNA]</scope>
    <source>
        <strain evidence="5">HAZ360_1</strain>
    </source>
</reference>
<proteinExistence type="predicted"/>
<evidence type="ECO:0000259" key="2">
    <source>
        <dbReference type="Pfam" id="PF00456"/>
    </source>
</evidence>
<dbReference type="InterPro" id="IPR033247">
    <property type="entry name" value="Transketolase_fam"/>
</dbReference>
<dbReference type="SUPFAM" id="SSF52518">
    <property type="entry name" value="Thiamin diphosphate-binding fold (THDP-binding)"/>
    <property type="match status" value="2"/>
</dbReference>
<evidence type="ECO:0000256" key="1">
    <source>
        <dbReference type="ARBA" id="ARBA00049473"/>
    </source>
</evidence>
<dbReference type="Gene3D" id="3.40.50.970">
    <property type="match status" value="2"/>
</dbReference>